<feature type="domain" description="Cadherin" evidence="22">
    <location>
        <begin position="104"/>
        <end position="211"/>
    </location>
</feature>
<dbReference type="FunFam" id="2.60.40.60:FF:000019">
    <property type="entry name" value="Cadherin 2"/>
    <property type="match status" value="1"/>
</dbReference>
<keyword evidence="10" id="KW-0732">Signal</keyword>
<dbReference type="PRINTS" id="PR01820">
    <property type="entry name" value="DESMOCOLLIN"/>
</dbReference>
<evidence type="ECO:0000256" key="9">
    <source>
        <dbReference type="ARBA" id="ARBA00022723"/>
    </source>
</evidence>
<evidence type="ECO:0000256" key="11">
    <source>
        <dbReference type="ARBA" id="ARBA00022737"/>
    </source>
</evidence>
<evidence type="ECO:0000256" key="18">
    <source>
        <dbReference type="PROSITE-ProRule" id="PRU00043"/>
    </source>
</evidence>
<dbReference type="GO" id="GO:0016342">
    <property type="term" value="C:catenin complex"/>
    <property type="evidence" value="ECO:0007669"/>
    <property type="project" value="TreeGrafter"/>
</dbReference>
<organism evidence="23 24">
    <name type="scientific">Sparus aurata</name>
    <name type="common">Gilthead sea bream</name>
    <dbReference type="NCBI Taxonomy" id="8175"/>
    <lineage>
        <taxon>Eukaryota</taxon>
        <taxon>Metazoa</taxon>
        <taxon>Chordata</taxon>
        <taxon>Craniata</taxon>
        <taxon>Vertebrata</taxon>
        <taxon>Euteleostomi</taxon>
        <taxon>Actinopterygii</taxon>
        <taxon>Neopterygii</taxon>
        <taxon>Teleostei</taxon>
        <taxon>Neoteleostei</taxon>
        <taxon>Acanthomorphata</taxon>
        <taxon>Eupercaria</taxon>
        <taxon>Spariformes</taxon>
        <taxon>Sparidae</taxon>
        <taxon>Sparus</taxon>
    </lineage>
</organism>
<comment type="function">
    <text evidence="20">Cadherins are calcium-dependent cell adhesion proteins.</text>
</comment>
<feature type="domain" description="Cadherin" evidence="22">
    <location>
        <begin position="442"/>
        <end position="549"/>
    </location>
</feature>
<dbReference type="GO" id="GO:0043005">
    <property type="term" value="C:neuron projection"/>
    <property type="evidence" value="ECO:0007669"/>
    <property type="project" value="TreeGrafter"/>
</dbReference>
<keyword evidence="24" id="KW-1185">Reference proteome</keyword>
<dbReference type="PRINTS" id="PR00205">
    <property type="entry name" value="CADHERIN"/>
</dbReference>
<protein>
    <submittedName>
        <fullName evidence="23">Cadherin 2, type 1, N-cadherin (neuronal)</fullName>
    </submittedName>
</protein>
<name>A0A671W1S8_SPAAU</name>
<accession>A0A671W1S8</accession>
<dbReference type="InterPro" id="IPR027397">
    <property type="entry name" value="Catenin-bd_sf"/>
</dbReference>
<sequence>MNILMVSAEVFMDCSGGKVWFEVGAPSDFRVSEHGVVYTMRHLSLVGKRKAVVMVYARDLLSKQEWKTRVHLHTGPQQRVPEILFPWRSTVVRGDGSLRRLKRDWVIPPINVPENSRGQFPEDLVRIRSDRDKNRMLRYSVTGPGADQPPNGIFIINPISGQLSVTKPLDREHISNFHLRAHAVDLNGNQVENPIDIVINVIDQNDNRPEFTHTIFNGSVPEGSKPGSFVMTVTAVDKDDPKTANGMLRYKILSQNPQSPSSNIFTINNKTGDIITVAAGLDREKVTQYTLIIQATDMEGNPTYGLSNTATTIIRITDVNDNPPEFTTDTFFGEVHENRVNVIVANLTVTDKDQPHTQAWSAVYRITAGDPTGRFSIPTDPTSNEGLLTVVKPIDYELTRSFMLTVEAENEVALARGIHLPRQSTATISVQILDINESPEFSPSPKSIKLEEGLTARSRLTTFTAQDPDRSMRQTVRYSKMYDPANWLEIDPVNGQISTIAILDRESPYVKNNLYNVTFMASDNGIPPASGTGTLQVYLLDINDNAPHVFPPEVEMCEKPDPDGINITASDPDLTPNAGPFAFELASRPSDVRRNWTLSRINGEYAQLRLRIGSLASGIYKVPIMITDSGNLPMSNTSYLKVKVCQCDHHGDCVDMERIIAAGLGTGAIIAILICIIILLVLVLLFVMWMKRRDKERQAKQLLIDPEDDVRDNILKYDEEGGGEEDQDYDLSQLQQPDALESDGVKVGIRRMDERPLHHDHQYPLRSAAPHPGDIGDFIHEGLKAADNDPTAPPYDSLLVFDYEGSGSTAGSLSSLHSSSSCGDQDYDYLGDWGPRFRRLADLYGGGDD</sequence>
<keyword evidence="16 21" id="KW-0472">Membrane</keyword>
<dbReference type="GO" id="GO:0030057">
    <property type="term" value="C:desmosome"/>
    <property type="evidence" value="ECO:0007669"/>
    <property type="project" value="UniProtKB-SubCell"/>
</dbReference>
<keyword evidence="14" id="KW-0965">Cell junction</keyword>
<dbReference type="GO" id="GO:0042074">
    <property type="term" value="P:cell migration involved in gastrulation"/>
    <property type="evidence" value="ECO:0007669"/>
    <property type="project" value="UniProtKB-ARBA"/>
</dbReference>
<evidence type="ECO:0000256" key="1">
    <source>
        <dbReference type="ARBA" id="ARBA00004135"/>
    </source>
</evidence>
<dbReference type="GO" id="GO:0016339">
    <property type="term" value="P:calcium-dependent cell-cell adhesion via plasma membrane cell adhesion molecules"/>
    <property type="evidence" value="ECO:0007669"/>
    <property type="project" value="TreeGrafter"/>
</dbReference>
<evidence type="ECO:0000256" key="7">
    <source>
        <dbReference type="ARBA" id="ARBA00022685"/>
    </source>
</evidence>
<dbReference type="AlphaFoldDB" id="A0A671W1S8"/>
<feature type="transmembrane region" description="Helical" evidence="21">
    <location>
        <begin position="659"/>
        <end position="690"/>
    </location>
</feature>
<keyword evidence="12 18" id="KW-0106">Calcium</keyword>
<dbReference type="GO" id="GO:0048787">
    <property type="term" value="C:presynaptic active zone membrane"/>
    <property type="evidence" value="ECO:0007669"/>
    <property type="project" value="TreeGrafter"/>
</dbReference>
<evidence type="ECO:0000256" key="13">
    <source>
        <dbReference type="ARBA" id="ARBA00022889"/>
    </source>
</evidence>
<dbReference type="GO" id="GO:0007398">
    <property type="term" value="P:ectoderm development"/>
    <property type="evidence" value="ECO:0007669"/>
    <property type="project" value="UniProtKB-ARBA"/>
</dbReference>
<evidence type="ECO:0000313" key="24">
    <source>
        <dbReference type="Proteomes" id="UP000472265"/>
    </source>
</evidence>
<dbReference type="GO" id="GO:0030010">
    <property type="term" value="P:establishment of cell polarity"/>
    <property type="evidence" value="ECO:0007669"/>
    <property type="project" value="UniProtKB-ARBA"/>
</dbReference>
<keyword evidence="6" id="KW-1003">Cell membrane</keyword>
<dbReference type="FunFam" id="2.60.40.60:FF:000027">
    <property type="entry name" value="Cadherin 2"/>
    <property type="match status" value="1"/>
</dbReference>
<dbReference type="GO" id="GO:0014704">
    <property type="term" value="C:intercalated disc"/>
    <property type="evidence" value="ECO:0007669"/>
    <property type="project" value="TreeGrafter"/>
</dbReference>
<dbReference type="GO" id="GO:0001841">
    <property type="term" value="P:neural tube formation"/>
    <property type="evidence" value="ECO:0007669"/>
    <property type="project" value="UniProtKB-ARBA"/>
</dbReference>
<dbReference type="PANTHER" id="PTHR24027:SF79">
    <property type="entry name" value="CADHERIN-2"/>
    <property type="match status" value="1"/>
</dbReference>
<evidence type="ECO:0000259" key="22">
    <source>
        <dbReference type="PROSITE" id="PS50268"/>
    </source>
</evidence>
<dbReference type="FunFam" id="4.10.900.10:FF:000001">
    <property type="entry name" value="Cadherin 2"/>
    <property type="match status" value="1"/>
</dbReference>
<dbReference type="GO" id="GO:0042383">
    <property type="term" value="C:sarcolemma"/>
    <property type="evidence" value="ECO:0007669"/>
    <property type="project" value="UniProtKB-SubCell"/>
</dbReference>
<dbReference type="SMART" id="SM01055">
    <property type="entry name" value="Cadherin_pro"/>
    <property type="match status" value="1"/>
</dbReference>
<evidence type="ECO:0000256" key="4">
    <source>
        <dbReference type="ARBA" id="ARBA00004536"/>
    </source>
</evidence>
<dbReference type="FunFam" id="2.60.40.60:FF:000011">
    <property type="entry name" value="Cadherin 1"/>
    <property type="match status" value="1"/>
</dbReference>
<dbReference type="GO" id="GO:0099634">
    <property type="term" value="C:postsynaptic specialization membrane"/>
    <property type="evidence" value="ECO:0007669"/>
    <property type="project" value="TreeGrafter"/>
</dbReference>
<dbReference type="PROSITE" id="PS00232">
    <property type="entry name" value="CADHERIN_1"/>
    <property type="match status" value="3"/>
</dbReference>
<evidence type="ECO:0000256" key="14">
    <source>
        <dbReference type="ARBA" id="ARBA00022949"/>
    </source>
</evidence>
<dbReference type="GO" id="GO:0034332">
    <property type="term" value="P:adherens junction organization"/>
    <property type="evidence" value="ECO:0007669"/>
    <property type="project" value="TreeGrafter"/>
</dbReference>
<proteinExistence type="predicted"/>
<dbReference type="InterPro" id="IPR039808">
    <property type="entry name" value="Cadherin"/>
</dbReference>
<dbReference type="SMART" id="SM00112">
    <property type="entry name" value="CA"/>
    <property type="match status" value="5"/>
</dbReference>
<keyword evidence="15 21" id="KW-1133">Transmembrane helix</keyword>
<dbReference type="GO" id="GO:0030027">
    <property type="term" value="C:lamellipodium"/>
    <property type="evidence" value="ECO:0007669"/>
    <property type="project" value="TreeGrafter"/>
</dbReference>
<dbReference type="GO" id="GO:0007498">
    <property type="term" value="P:mesoderm development"/>
    <property type="evidence" value="ECO:0007669"/>
    <property type="project" value="UniProtKB-ARBA"/>
</dbReference>
<evidence type="ECO:0000256" key="8">
    <source>
        <dbReference type="ARBA" id="ARBA00022692"/>
    </source>
</evidence>
<keyword evidence="11" id="KW-0677">Repeat</keyword>
<keyword evidence="17" id="KW-0325">Glycoprotein</keyword>
<dbReference type="GO" id="GO:0005737">
    <property type="term" value="C:cytoplasm"/>
    <property type="evidence" value="ECO:0007669"/>
    <property type="project" value="TreeGrafter"/>
</dbReference>
<reference evidence="23" key="3">
    <citation type="submission" date="2025-09" db="UniProtKB">
        <authorList>
            <consortium name="Ensembl"/>
        </authorList>
    </citation>
    <scope>IDENTIFICATION</scope>
</reference>
<comment type="subcellular location">
    <subcellularLocation>
        <location evidence="4">Cell junction</location>
        <location evidence="4">Adherens junction</location>
    </subcellularLocation>
    <subcellularLocation>
        <location evidence="5">Cell junction</location>
        <location evidence="5">Desmosome</location>
    </subcellularLocation>
    <subcellularLocation>
        <location evidence="1">Cell membrane</location>
        <location evidence="1">Sarcolemma</location>
    </subcellularLocation>
    <subcellularLocation>
        <location evidence="3 19">Cell membrane</location>
        <topology evidence="3 19">Single-pass type I membrane protein</topology>
    </subcellularLocation>
    <subcellularLocation>
        <location evidence="2">Cell surface</location>
    </subcellularLocation>
</comment>
<dbReference type="Pfam" id="PF01049">
    <property type="entry name" value="CADH_Y-type_LIR"/>
    <property type="match status" value="1"/>
</dbReference>
<keyword evidence="7" id="KW-0165">Cleavage on pair of basic residues</keyword>
<dbReference type="InterPro" id="IPR020894">
    <property type="entry name" value="Cadherin_CS"/>
</dbReference>
<evidence type="ECO:0000256" key="2">
    <source>
        <dbReference type="ARBA" id="ARBA00004241"/>
    </source>
</evidence>
<evidence type="ECO:0000256" key="5">
    <source>
        <dbReference type="ARBA" id="ARBA00004568"/>
    </source>
</evidence>
<feature type="domain" description="Cadherin" evidence="22">
    <location>
        <begin position="548"/>
        <end position="659"/>
    </location>
</feature>
<dbReference type="Pfam" id="PF00028">
    <property type="entry name" value="Cadherin"/>
    <property type="match status" value="5"/>
</dbReference>
<dbReference type="Gene3D" id="4.10.900.10">
    <property type="entry name" value="TCF3-CBD (Catenin binding domain)"/>
    <property type="match status" value="1"/>
</dbReference>
<evidence type="ECO:0000256" key="3">
    <source>
        <dbReference type="ARBA" id="ARBA00004251"/>
    </source>
</evidence>
<evidence type="ECO:0000256" key="19">
    <source>
        <dbReference type="RuleBase" id="RU003318"/>
    </source>
</evidence>
<reference evidence="23" key="1">
    <citation type="submission" date="2021-04" db="EMBL/GenBank/DDBJ databases">
        <authorList>
            <consortium name="Wellcome Sanger Institute Data Sharing"/>
        </authorList>
    </citation>
    <scope>NUCLEOTIDE SEQUENCE [LARGE SCALE GENOMIC DNA]</scope>
</reference>
<evidence type="ECO:0000256" key="10">
    <source>
        <dbReference type="ARBA" id="ARBA00022729"/>
    </source>
</evidence>
<dbReference type="CDD" id="cd11304">
    <property type="entry name" value="Cadherin_repeat"/>
    <property type="match status" value="4"/>
</dbReference>
<evidence type="ECO:0000256" key="6">
    <source>
        <dbReference type="ARBA" id="ARBA00022475"/>
    </source>
</evidence>
<dbReference type="InterPro" id="IPR000233">
    <property type="entry name" value="Cadherin_Y-type_LIR"/>
</dbReference>
<dbReference type="InterPro" id="IPR015919">
    <property type="entry name" value="Cadherin-like_sf"/>
</dbReference>
<dbReference type="Ensembl" id="ENSSAUT00010033583.1">
    <property type="protein sequence ID" value="ENSSAUP00010031877.1"/>
    <property type="gene ID" value="ENSSAUG00010008405.1"/>
</dbReference>
<dbReference type="GO" id="GO:0005509">
    <property type="term" value="F:calcium ion binding"/>
    <property type="evidence" value="ECO:0007669"/>
    <property type="project" value="UniProtKB-UniRule"/>
</dbReference>
<dbReference type="InterPro" id="IPR014868">
    <property type="entry name" value="Cadherin_pro_dom"/>
</dbReference>
<feature type="domain" description="Cadherin" evidence="22">
    <location>
        <begin position="344"/>
        <end position="441"/>
    </location>
</feature>
<dbReference type="PANTHER" id="PTHR24027">
    <property type="entry name" value="CADHERIN-23"/>
    <property type="match status" value="1"/>
</dbReference>
<gene>
    <name evidence="23" type="primary">CDH2</name>
    <name evidence="23" type="synonym">LOC115591395</name>
</gene>
<dbReference type="Pfam" id="PF08758">
    <property type="entry name" value="Cadherin_pro"/>
    <property type="match status" value="1"/>
</dbReference>
<reference evidence="23" key="2">
    <citation type="submission" date="2025-08" db="UniProtKB">
        <authorList>
            <consortium name="Ensembl"/>
        </authorList>
    </citation>
    <scope>IDENTIFICATION</scope>
</reference>
<dbReference type="GO" id="GO:0060027">
    <property type="term" value="P:convergent extension involved in gastrulation"/>
    <property type="evidence" value="ECO:0007669"/>
    <property type="project" value="UniProtKB-ARBA"/>
</dbReference>
<feature type="domain" description="Cadherin" evidence="22">
    <location>
        <begin position="212"/>
        <end position="326"/>
    </location>
</feature>
<dbReference type="FunFam" id="2.60.40.60:FF:000022">
    <property type="entry name" value="Cadherin 2"/>
    <property type="match status" value="1"/>
</dbReference>
<dbReference type="GO" id="GO:0000902">
    <property type="term" value="P:cell morphogenesis"/>
    <property type="evidence" value="ECO:0007669"/>
    <property type="project" value="TreeGrafter"/>
</dbReference>
<dbReference type="GO" id="GO:0044331">
    <property type="term" value="P:cell-cell adhesion mediated by cadherin"/>
    <property type="evidence" value="ECO:0007669"/>
    <property type="project" value="TreeGrafter"/>
</dbReference>
<dbReference type="GO" id="GO:0007156">
    <property type="term" value="P:homophilic cell adhesion via plasma membrane adhesion molecules"/>
    <property type="evidence" value="ECO:0007669"/>
    <property type="project" value="InterPro"/>
</dbReference>
<keyword evidence="13 19" id="KW-0130">Cell adhesion</keyword>
<dbReference type="GeneTree" id="ENSGT00940000155981"/>
<evidence type="ECO:0000256" key="16">
    <source>
        <dbReference type="ARBA" id="ARBA00023136"/>
    </source>
</evidence>
<evidence type="ECO:0000256" key="20">
    <source>
        <dbReference type="RuleBase" id="RU004357"/>
    </source>
</evidence>
<keyword evidence="9" id="KW-0479">Metal-binding</keyword>
<dbReference type="GO" id="GO:0045296">
    <property type="term" value="F:cadherin binding"/>
    <property type="evidence" value="ECO:0007669"/>
    <property type="project" value="TreeGrafter"/>
</dbReference>
<dbReference type="GO" id="GO:0007043">
    <property type="term" value="P:cell-cell junction assembly"/>
    <property type="evidence" value="ECO:0007669"/>
    <property type="project" value="TreeGrafter"/>
</dbReference>
<dbReference type="SUPFAM" id="SSF49313">
    <property type="entry name" value="Cadherin-like"/>
    <property type="match status" value="6"/>
</dbReference>
<dbReference type="Gene3D" id="2.60.40.60">
    <property type="entry name" value="Cadherins"/>
    <property type="match status" value="6"/>
</dbReference>
<evidence type="ECO:0000256" key="12">
    <source>
        <dbReference type="ARBA" id="ARBA00022837"/>
    </source>
</evidence>
<evidence type="ECO:0000256" key="21">
    <source>
        <dbReference type="SAM" id="Phobius"/>
    </source>
</evidence>
<dbReference type="GO" id="GO:0008013">
    <property type="term" value="F:beta-catenin binding"/>
    <property type="evidence" value="ECO:0007669"/>
    <property type="project" value="TreeGrafter"/>
</dbReference>
<dbReference type="GO" id="GO:0045177">
    <property type="term" value="C:apical part of cell"/>
    <property type="evidence" value="ECO:0007669"/>
    <property type="project" value="TreeGrafter"/>
</dbReference>
<dbReference type="GO" id="GO:0009986">
    <property type="term" value="C:cell surface"/>
    <property type="evidence" value="ECO:0007669"/>
    <property type="project" value="UniProtKB-SubCell"/>
</dbReference>
<dbReference type="GO" id="GO:0014069">
    <property type="term" value="C:postsynaptic density"/>
    <property type="evidence" value="ECO:0007669"/>
    <property type="project" value="TreeGrafter"/>
</dbReference>
<dbReference type="GO" id="GO:0007416">
    <property type="term" value="P:synapse assembly"/>
    <property type="evidence" value="ECO:0007669"/>
    <property type="project" value="TreeGrafter"/>
</dbReference>
<evidence type="ECO:0000256" key="15">
    <source>
        <dbReference type="ARBA" id="ARBA00022989"/>
    </source>
</evidence>
<dbReference type="Proteomes" id="UP000472265">
    <property type="component" value="Chromosome 11"/>
</dbReference>
<dbReference type="InterPro" id="IPR002126">
    <property type="entry name" value="Cadherin-like_dom"/>
</dbReference>
<dbReference type="PROSITE" id="PS50268">
    <property type="entry name" value="CADHERIN_2"/>
    <property type="match status" value="5"/>
</dbReference>
<dbReference type="GO" id="GO:0005912">
    <property type="term" value="C:adherens junction"/>
    <property type="evidence" value="ECO:0007669"/>
    <property type="project" value="UniProtKB-SubCell"/>
</dbReference>
<dbReference type="GO" id="GO:0001764">
    <property type="term" value="P:neuron migration"/>
    <property type="evidence" value="ECO:0007669"/>
    <property type="project" value="UniProtKB-ARBA"/>
</dbReference>
<dbReference type="FunFam" id="2.60.40.60:FF:000045">
    <property type="entry name" value="Cadherin 2"/>
    <property type="match status" value="1"/>
</dbReference>
<evidence type="ECO:0000313" key="23">
    <source>
        <dbReference type="Ensembl" id="ENSSAUP00010031877.1"/>
    </source>
</evidence>
<evidence type="ECO:0000256" key="17">
    <source>
        <dbReference type="ARBA" id="ARBA00023180"/>
    </source>
</evidence>
<keyword evidence="8 19" id="KW-0812">Transmembrane</keyword>